<protein>
    <submittedName>
        <fullName evidence="1">Uncharacterized protein</fullName>
    </submittedName>
</protein>
<sequence>MFALLKIEDFKKLEILQQDSLSWVVGTSNKNGRKYHRLIKSLTGIEPIKDRFKTLLIKFDINLSKVDDQNPLKLLILFYENSTHFKPNKSLIGKGIHKYIFIIEKYQL</sequence>
<dbReference type="EMBL" id="LSSL01000837">
    <property type="protein sequence ID" value="OLY83577.1"/>
    <property type="molecule type" value="Genomic_DNA"/>
</dbReference>
<dbReference type="Proteomes" id="UP000187455">
    <property type="component" value="Unassembled WGS sequence"/>
</dbReference>
<evidence type="ECO:0000313" key="2">
    <source>
        <dbReference type="Proteomes" id="UP000187455"/>
    </source>
</evidence>
<proteinExistence type="predicted"/>
<gene>
    <name evidence="1" type="ORF">AYI68_g2279</name>
</gene>
<accession>A0A1R0H365</accession>
<dbReference type="AlphaFoldDB" id="A0A1R0H365"/>
<comment type="caution">
    <text evidence="1">The sequence shown here is derived from an EMBL/GenBank/DDBJ whole genome shotgun (WGS) entry which is preliminary data.</text>
</comment>
<reference evidence="1 2" key="1">
    <citation type="journal article" date="2016" name="Mol. Biol. Evol.">
        <title>Genome-Wide Survey of Gut Fungi (Harpellales) Reveals the First Horizontally Transferred Ubiquitin Gene from a Mosquito Host.</title>
        <authorList>
            <person name="Wang Y."/>
            <person name="White M.M."/>
            <person name="Kvist S."/>
            <person name="Moncalvo J.M."/>
        </authorList>
    </citation>
    <scope>NUCLEOTIDE SEQUENCE [LARGE SCALE GENOMIC DNA]</scope>
    <source>
        <strain evidence="1 2">ALG-7-W6</strain>
    </source>
</reference>
<dbReference type="OrthoDB" id="5578387at2759"/>
<name>A0A1R0H365_9FUNG</name>
<evidence type="ECO:0000313" key="1">
    <source>
        <dbReference type="EMBL" id="OLY83577.1"/>
    </source>
</evidence>
<keyword evidence="2" id="KW-1185">Reference proteome</keyword>
<organism evidence="1 2">
    <name type="scientific">Smittium mucronatum</name>
    <dbReference type="NCBI Taxonomy" id="133383"/>
    <lineage>
        <taxon>Eukaryota</taxon>
        <taxon>Fungi</taxon>
        <taxon>Fungi incertae sedis</taxon>
        <taxon>Zoopagomycota</taxon>
        <taxon>Kickxellomycotina</taxon>
        <taxon>Harpellomycetes</taxon>
        <taxon>Harpellales</taxon>
        <taxon>Legeriomycetaceae</taxon>
        <taxon>Smittium</taxon>
    </lineage>
</organism>